<name>A0A098S9J4_9BACT</name>
<evidence type="ECO:0000256" key="2">
    <source>
        <dbReference type="ARBA" id="ARBA00023157"/>
    </source>
</evidence>
<dbReference type="NCBIfam" id="TIGR04183">
    <property type="entry name" value="Por_Secre_tail"/>
    <property type="match status" value="1"/>
</dbReference>
<dbReference type="SUPFAM" id="SSF49899">
    <property type="entry name" value="Concanavalin A-like lectins/glucanases"/>
    <property type="match status" value="1"/>
</dbReference>
<comment type="caution">
    <text evidence="5">The sequence shown here is derived from an EMBL/GenBank/DDBJ whole genome shotgun (WGS) entry which is preliminary data.</text>
</comment>
<dbReference type="PANTHER" id="PTHR43739">
    <property type="entry name" value="XYLOGLUCANASE (EUROFUNG)"/>
    <property type="match status" value="1"/>
</dbReference>
<organism evidence="5 6">
    <name type="scientific">Phaeodactylibacter xiamenensis</name>
    <dbReference type="NCBI Taxonomy" id="1524460"/>
    <lineage>
        <taxon>Bacteria</taxon>
        <taxon>Pseudomonadati</taxon>
        <taxon>Bacteroidota</taxon>
        <taxon>Saprospiria</taxon>
        <taxon>Saprospirales</taxon>
        <taxon>Haliscomenobacteraceae</taxon>
        <taxon>Phaeodactylibacter</taxon>
    </lineage>
</organism>
<dbReference type="CDD" id="cd15482">
    <property type="entry name" value="Sialidase_non-viral"/>
    <property type="match status" value="2"/>
</dbReference>
<keyword evidence="3" id="KW-1133">Transmembrane helix</keyword>
<gene>
    <name evidence="5" type="ORF">IX84_05770</name>
</gene>
<evidence type="ECO:0000256" key="3">
    <source>
        <dbReference type="SAM" id="Phobius"/>
    </source>
</evidence>
<dbReference type="Gene3D" id="2.130.10.10">
    <property type="entry name" value="YVTN repeat-like/Quinoprotein amine dehydrogenase"/>
    <property type="match status" value="3"/>
</dbReference>
<dbReference type="Proteomes" id="UP000029736">
    <property type="component" value="Unassembled WGS sequence"/>
</dbReference>
<dbReference type="SUPFAM" id="SSF110296">
    <property type="entry name" value="Oligoxyloglucan reducing end-specific cellobiohydrolase"/>
    <property type="match status" value="2"/>
</dbReference>
<dbReference type="RefSeq" id="WP_044217220.1">
    <property type="nucleotide sequence ID" value="NZ_JBKAGJ010000001.1"/>
</dbReference>
<keyword evidence="1" id="KW-0732">Signal</keyword>
<dbReference type="GO" id="GO:0004553">
    <property type="term" value="F:hydrolase activity, hydrolyzing O-glycosyl compounds"/>
    <property type="evidence" value="ECO:0007669"/>
    <property type="project" value="UniProtKB-ARBA"/>
</dbReference>
<evidence type="ECO:0000313" key="5">
    <source>
        <dbReference type="EMBL" id="KGE89249.1"/>
    </source>
</evidence>
<dbReference type="InterPro" id="IPR006558">
    <property type="entry name" value="LamG-like"/>
</dbReference>
<dbReference type="Gene3D" id="2.60.40.10">
    <property type="entry name" value="Immunoglobulins"/>
    <property type="match status" value="1"/>
</dbReference>
<keyword evidence="6" id="KW-1185">Reference proteome</keyword>
<feature type="transmembrane region" description="Helical" evidence="3">
    <location>
        <begin position="12"/>
        <end position="33"/>
    </location>
</feature>
<protein>
    <recommendedName>
        <fullName evidence="4">LamG-like jellyroll fold domain-containing protein</fullName>
    </recommendedName>
</protein>
<accession>A0A098S9J4</accession>
<evidence type="ECO:0000313" key="6">
    <source>
        <dbReference type="Proteomes" id="UP000029736"/>
    </source>
</evidence>
<dbReference type="GO" id="GO:0010411">
    <property type="term" value="P:xyloglucan metabolic process"/>
    <property type="evidence" value="ECO:0007669"/>
    <property type="project" value="TreeGrafter"/>
</dbReference>
<dbReference type="InterPro" id="IPR026444">
    <property type="entry name" value="Secre_tail"/>
</dbReference>
<dbReference type="EMBL" id="JPOS01000012">
    <property type="protein sequence ID" value="KGE89249.1"/>
    <property type="molecule type" value="Genomic_DNA"/>
</dbReference>
<dbReference type="PANTHER" id="PTHR43739:SF5">
    <property type="entry name" value="EXO-ALPHA-SIALIDASE"/>
    <property type="match status" value="1"/>
</dbReference>
<dbReference type="InterPro" id="IPR015943">
    <property type="entry name" value="WD40/YVTN_repeat-like_dom_sf"/>
</dbReference>
<dbReference type="SMART" id="SM00560">
    <property type="entry name" value="LamGL"/>
    <property type="match status" value="1"/>
</dbReference>
<reference evidence="5 6" key="1">
    <citation type="journal article" date="2014" name="Int. J. Syst. Evol. Microbiol.">
        <title>Phaeodactylibacter xiamenensis gen. nov., sp. nov., a member of the family Saprospiraceae isolated from the marine alga Phaeodactylum tricornutum.</title>
        <authorList>
            <person name="Chen Z.Jr."/>
            <person name="Lei X."/>
            <person name="Lai Q."/>
            <person name="Li Y."/>
            <person name="Zhang B."/>
            <person name="Zhang J."/>
            <person name="Zhang H."/>
            <person name="Yang L."/>
            <person name="Zheng W."/>
            <person name="Tian Y."/>
            <person name="Yu Z."/>
            <person name="Xu H.Jr."/>
            <person name="Zheng T."/>
        </authorList>
    </citation>
    <scope>NUCLEOTIDE SEQUENCE [LARGE SCALE GENOMIC DNA]</scope>
    <source>
        <strain evidence="5 6">KD52</strain>
    </source>
</reference>
<sequence>MADLTCNLPQRLLWTLIITALSGALPLAGQLQWLKTIPEITEETPAWARLMYAPEPNIRLVDSAYQAYYRTHTFEKNTHTQNYKHWRPKVEPYVQQDGSLNWPTAQERRQTETAYQRALSGYDAQRQTGMWTNIGPFETFTQGQGQFEVSWQVNVYTLDQSDTNPSVLYCGTESGGVFRSDNSGQTWAHVSANTMMNNVRIVRTDPNNASVVYAGDWERLYRTTDGGESWEIILDAADLPQAALGVNAIAVSPANGQRILVGGVGGLWLTEDEGANWSHLTGASVYDIEFKPDDPQVLYLVRNHGTEPRCIFEKSEDGGQSWTVKAEGWYNPDQSSPFLNDGGAKIAVSPLDPDLVVAGLIGNSKAGDDGYLGVWKSTDSGESWSLQGPHVGGPYEYSGGPASHKNIMINEGGGGPYQGFYDYVLAISPFDEDIVYTGGVSLYKSTDGGAVFNVTGGYQGNTWIHPDMQEITVGPDGIWLGTDGGIDFTDDEFATVESRKYGITGSEFWGFGSAWNEDLVVGGRYHNGNTAIRPEFEQGQSLRLGGAEAPTGYVQPGGRNIAYFSDINSQIVPQSLSGAVLQAPKLELYPTESYFSTHSSEIEFLPHCYNHFYLGRENKIWKTTDGGRSYTLIAEFGNDDQPVMQLEVSRSNPDVVYVYQRTTFTGAHLLRTEDGGANWTALDFPGSPVSKRAGGLALNPENENDIWAYFAHNANDGAKVFHSVDGGQTWENATTPLLDGHRIHTMLFQAGTDGTVYIGTDKAVFYRDETMEDWAFYNEGLPMRTNTNIFRPFYRDDKLRVGTYSNGAWEAPLVTPSRLMVHPTVDKLEAGCSRDTFYFDDYSVLRHEGASWSWAFEPAPTYISDPQSRNPKVVFGAPGTYTAVLSITNGTGESGMRALPPITVEACRADSIPGLCMETQEWGDYAIIDGLPATAPELTITAWIHPYGVQAEYTGIAITESGPAAGLNFRPDMELGYHWPGGAWWWSSGLFVPADEWSHVALVVKPDGITVYLNGESATHIFSPEAVDFRNTALFLGSYRGWVQRGFKGLMDEVRIYDRALSTAEVRLSRHLTARPETEQGLVGYYQFNEVEGSILNKAGVNHAFLTGAAARTLSQAPVGGGQSARQTVQNAGSYAFGETGVSLSLNADQPMASVVVATRLNVPPSLVAGPMVQPDTGYWILNTYGNLPTAEPETTLQLSGFELHPNAPGQPEAFELARRDANAGDTQWMTAGAALDVLPDSEEVAFAWEDALNGTNGAQLQILQGDLNSTVGWSTGQAVLVYPNPVRSGQPLEVVAQMELPAELSVYDTRGQLVYQGEFTGQKMTVFPNWPTGHYSFWIIGAKKIHSGSLIVVK</sequence>
<dbReference type="Pfam" id="PF13385">
    <property type="entry name" value="Laminin_G_3"/>
    <property type="match status" value="1"/>
</dbReference>
<evidence type="ECO:0000259" key="4">
    <source>
        <dbReference type="SMART" id="SM00560"/>
    </source>
</evidence>
<dbReference type="InterPro" id="IPR013320">
    <property type="entry name" value="ConA-like_dom_sf"/>
</dbReference>
<keyword evidence="3" id="KW-0472">Membrane</keyword>
<dbReference type="OrthoDB" id="9757809at2"/>
<proteinExistence type="predicted"/>
<dbReference type="STRING" id="1524460.IX84_05770"/>
<dbReference type="Gene3D" id="2.60.120.200">
    <property type="match status" value="1"/>
</dbReference>
<dbReference type="InterPro" id="IPR052025">
    <property type="entry name" value="Xyloglucanase_GH74"/>
</dbReference>
<dbReference type="InterPro" id="IPR013783">
    <property type="entry name" value="Ig-like_fold"/>
</dbReference>
<keyword evidence="2" id="KW-1015">Disulfide bond</keyword>
<keyword evidence="3" id="KW-0812">Transmembrane</keyword>
<feature type="domain" description="LamG-like jellyroll fold" evidence="4">
    <location>
        <begin position="936"/>
        <end position="1064"/>
    </location>
</feature>
<dbReference type="InterPro" id="IPR035986">
    <property type="entry name" value="PKD_dom_sf"/>
</dbReference>
<dbReference type="Pfam" id="PF14870">
    <property type="entry name" value="PSII_BNR"/>
    <property type="match status" value="1"/>
</dbReference>
<evidence type="ECO:0000256" key="1">
    <source>
        <dbReference type="ARBA" id="ARBA00022729"/>
    </source>
</evidence>
<dbReference type="SUPFAM" id="SSF49299">
    <property type="entry name" value="PKD domain"/>
    <property type="match status" value="1"/>
</dbReference>
<dbReference type="InterPro" id="IPR028203">
    <property type="entry name" value="PSII_CF48-like_dom"/>
</dbReference>